<dbReference type="AlphaFoldDB" id="A0A197JSB8"/>
<sequence>METKVPSAIYTALLASITERPSALFASIIQDPSPLLASIIQDPSTLLASIRQRQSTLFASIRQRPSPLRALIKLQAREATKQIQKIAPEISPERVATVIFYVLLHLADPKAVDLSVFGEEAARVVVLSSMPYDEMAGFIATRLLKNPALRPVILQIIQASVCLFMGDFITVLGMGSMKIKSML</sequence>
<keyword evidence="3" id="KW-1185">Reference proteome</keyword>
<organism evidence="2 3">
    <name type="scientific">Linnemannia elongata AG-77</name>
    <dbReference type="NCBI Taxonomy" id="1314771"/>
    <lineage>
        <taxon>Eukaryota</taxon>
        <taxon>Fungi</taxon>
        <taxon>Fungi incertae sedis</taxon>
        <taxon>Mucoromycota</taxon>
        <taxon>Mortierellomycotina</taxon>
        <taxon>Mortierellomycetes</taxon>
        <taxon>Mortierellales</taxon>
        <taxon>Mortierellaceae</taxon>
        <taxon>Linnemannia</taxon>
    </lineage>
</organism>
<proteinExistence type="predicted"/>
<protein>
    <submittedName>
        <fullName evidence="2">Uncharacterized protein</fullName>
    </submittedName>
</protein>
<accession>A0A197JSB8</accession>
<dbReference type="EMBL" id="KV442053">
    <property type="protein sequence ID" value="OAQ27858.1"/>
    <property type="molecule type" value="Genomic_DNA"/>
</dbReference>
<keyword evidence="1" id="KW-1133">Transmembrane helix</keyword>
<gene>
    <name evidence="2" type="ORF">K457DRAFT_139267</name>
</gene>
<evidence type="ECO:0000313" key="3">
    <source>
        <dbReference type="Proteomes" id="UP000078512"/>
    </source>
</evidence>
<reference evidence="2 3" key="1">
    <citation type="submission" date="2016-05" db="EMBL/GenBank/DDBJ databases">
        <title>Genome sequencing reveals origins of a unique bacterial endosymbiosis in the earliest lineages of terrestrial Fungi.</title>
        <authorList>
            <consortium name="DOE Joint Genome Institute"/>
            <person name="Uehling J."/>
            <person name="Gryganskyi A."/>
            <person name="Hameed K."/>
            <person name="Tschaplinski T."/>
            <person name="Misztal P."/>
            <person name="Wu S."/>
            <person name="Desiro A."/>
            <person name="Vande Pol N."/>
            <person name="Du Z.-Y."/>
            <person name="Zienkiewicz A."/>
            <person name="Zienkiewicz K."/>
            <person name="Morin E."/>
            <person name="Tisserant E."/>
            <person name="Splivallo R."/>
            <person name="Hainaut M."/>
            <person name="Henrissat B."/>
            <person name="Ohm R."/>
            <person name="Kuo A."/>
            <person name="Yan J."/>
            <person name="Lipzen A."/>
            <person name="Nolan M."/>
            <person name="Labutti K."/>
            <person name="Barry K."/>
            <person name="Goldstein A."/>
            <person name="Labbe J."/>
            <person name="Schadt C."/>
            <person name="Tuskan G."/>
            <person name="Grigoriev I."/>
            <person name="Martin F."/>
            <person name="Vilgalys R."/>
            <person name="Bonito G."/>
        </authorList>
    </citation>
    <scope>NUCLEOTIDE SEQUENCE [LARGE SCALE GENOMIC DNA]</scope>
    <source>
        <strain evidence="2 3">AG-77</strain>
    </source>
</reference>
<keyword evidence="1" id="KW-0812">Transmembrane</keyword>
<evidence type="ECO:0000256" key="1">
    <source>
        <dbReference type="SAM" id="Phobius"/>
    </source>
</evidence>
<dbReference type="Proteomes" id="UP000078512">
    <property type="component" value="Unassembled WGS sequence"/>
</dbReference>
<keyword evidence="1" id="KW-0472">Membrane</keyword>
<dbReference type="OrthoDB" id="10356784at2759"/>
<feature type="transmembrane region" description="Helical" evidence="1">
    <location>
        <begin position="152"/>
        <end position="174"/>
    </location>
</feature>
<evidence type="ECO:0000313" key="2">
    <source>
        <dbReference type="EMBL" id="OAQ27858.1"/>
    </source>
</evidence>
<name>A0A197JSB8_9FUNG</name>